<proteinExistence type="predicted"/>
<evidence type="ECO:0000313" key="1">
    <source>
        <dbReference type="EMBL" id="WAJ29338.1"/>
    </source>
</evidence>
<accession>A0ACD4NRJ2</accession>
<keyword evidence="2" id="KW-1185">Reference proteome</keyword>
<protein>
    <submittedName>
        <fullName evidence="1">DUF1353 domain-containing protein</fullName>
    </submittedName>
</protein>
<name>A0ACD4NRJ2_9HYPH</name>
<reference evidence="1" key="1">
    <citation type="submission" date="2022-11" db="EMBL/GenBank/DDBJ databases">
        <title>beta-Carotene-producing bacterium, Jeongeuplla avenae sp. nov., alleviates the salt stress of Arabidopsis seedlings.</title>
        <authorList>
            <person name="Jiang L."/>
            <person name="Lee J."/>
        </authorList>
    </citation>
    <scope>NUCLEOTIDE SEQUENCE</scope>
    <source>
        <strain evidence="1">DY_R2A_6</strain>
    </source>
</reference>
<gene>
    <name evidence="1" type="ORF">OXU80_03630</name>
</gene>
<organism evidence="1 2">
    <name type="scientific">Antarcticirhabdus aurantiaca</name>
    <dbReference type="NCBI Taxonomy" id="2606717"/>
    <lineage>
        <taxon>Bacteria</taxon>
        <taxon>Pseudomonadati</taxon>
        <taxon>Pseudomonadota</taxon>
        <taxon>Alphaproteobacteria</taxon>
        <taxon>Hyphomicrobiales</taxon>
        <taxon>Aurantimonadaceae</taxon>
        <taxon>Antarcticirhabdus</taxon>
    </lineage>
</organism>
<dbReference type="EMBL" id="CP113520">
    <property type="protein sequence ID" value="WAJ29338.1"/>
    <property type="molecule type" value="Genomic_DNA"/>
</dbReference>
<dbReference type="Proteomes" id="UP001163223">
    <property type="component" value="Chromosome"/>
</dbReference>
<sequence>MSAFTEPLAYEATEIFRGGRTRTLFVDGEAAIELVGARRLIRLTRGFAYQCKRTGCRFEVAAGFECDLGSVPGFARWALSPDDPWAQAYVLHDWLYRTGVVDRATADLILWDALGLPFRAYRQGNPEPLRIVCPALYRSLIYRSVRLGGAAAYQARGEVKPAA</sequence>
<evidence type="ECO:0000313" key="2">
    <source>
        <dbReference type="Proteomes" id="UP001163223"/>
    </source>
</evidence>